<proteinExistence type="inferred from homology"/>
<evidence type="ECO:0008006" key="7">
    <source>
        <dbReference type="Google" id="ProtNLM"/>
    </source>
</evidence>
<evidence type="ECO:0000313" key="6">
    <source>
        <dbReference type="Proteomes" id="UP001175271"/>
    </source>
</evidence>
<comment type="similarity">
    <text evidence="1">Belongs to the class I-like SAM-binding methyltransferase superfamily. NNMT/PNMT/TEMT family.</text>
</comment>
<keyword evidence="2" id="KW-0489">Methyltransferase</keyword>
<evidence type="ECO:0000256" key="2">
    <source>
        <dbReference type="ARBA" id="ARBA00022603"/>
    </source>
</evidence>
<sequence length="306" mass="34273">MATTAASSLLNGSAAKEMRVEEREESEVAVFGPKDYLSHFDPEAYLQFYYSSESMSQGTRVSLFVLPIFAHILAETVPEKERSSLVDMGAGPTIYSAICFRDVVSRIYLTDYAQHNLDVLESWVANTRPFDWSSVVKVVARNEGSRPLSEEKIGEILENCRKKITNGGIFHANVTEEKVIPFLKKNILFDVMVSVFCLEAACSNFQQYKIAMKNMTSLIRPRGRLILGSVTEDTTYISGMSKSGEATIFHLLHLTEAQILESLEECDFDLTTMRKYALSNEGVLFLMVSKKDVPPVERKASPVGKH</sequence>
<comment type="caution">
    <text evidence="5">The sequence shown here is derived from an EMBL/GenBank/DDBJ whole genome shotgun (WGS) entry which is preliminary data.</text>
</comment>
<reference evidence="5" key="1">
    <citation type="submission" date="2023-06" db="EMBL/GenBank/DDBJ databases">
        <title>Genomic analysis of the entomopathogenic nematode Steinernema hermaphroditum.</title>
        <authorList>
            <person name="Schwarz E.M."/>
            <person name="Heppert J.K."/>
            <person name="Baniya A."/>
            <person name="Schwartz H.T."/>
            <person name="Tan C.-H."/>
            <person name="Antoshechkin I."/>
            <person name="Sternberg P.W."/>
            <person name="Goodrich-Blair H."/>
            <person name="Dillman A.R."/>
        </authorList>
    </citation>
    <scope>NUCLEOTIDE SEQUENCE</scope>
    <source>
        <strain evidence="5">PS9179</strain>
        <tissue evidence="5">Whole animal</tissue>
    </source>
</reference>
<keyword evidence="3" id="KW-0808">Transferase</keyword>
<evidence type="ECO:0000313" key="5">
    <source>
        <dbReference type="EMBL" id="KAK0418561.1"/>
    </source>
</evidence>
<dbReference type="GO" id="GO:0005829">
    <property type="term" value="C:cytosol"/>
    <property type="evidence" value="ECO:0007669"/>
    <property type="project" value="TreeGrafter"/>
</dbReference>
<dbReference type="InterPro" id="IPR000940">
    <property type="entry name" value="NNMT_TEMT_trans"/>
</dbReference>
<dbReference type="InterPro" id="IPR029063">
    <property type="entry name" value="SAM-dependent_MTases_sf"/>
</dbReference>
<evidence type="ECO:0000256" key="4">
    <source>
        <dbReference type="ARBA" id="ARBA00022691"/>
    </source>
</evidence>
<keyword evidence="4" id="KW-0949">S-adenosyl-L-methionine</keyword>
<dbReference type="Gene3D" id="3.40.50.150">
    <property type="entry name" value="Vaccinia Virus protein VP39"/>
    <property type="match status" value="1"/>
</dbReference>
<gene>
    <name evidence="5" type="ORF">QR680_013641</name>
</gene>
<evidence type="ECO:0000256" key="1">
    <source>
        <dbReference type="ARBA" id="ARBA00007996"/>
    </source>
</evidence>
<protein>
    <recommendedName>
        <fullName evidence="7">NNMT/PNMT/TEMT family protein</fullName>
    </recommendedName>
</protein>
<dbReference type="GO" id="GO:0032259">
    <property type="term" value="P:methylation"/>
    <property type="evidence" value="ECO:0007669"/>
    <property type="project" value="UniProtKB-KW"/>
</dbReference>
<dbReference type="InterPro" id="IPR053384">
    <property type="entry name" value="SAM-dep_methyltransferase"/>
</dbReference>
<dbReference type="Proteomes" id="UP001175271">
    <property type="component" value="Unassembled WGS sequence"/>
</dbReference>
<organism evidence="5 6">
    <name type="scientific">Steinernema hermaphroditum</name>
    <dbReference type="NCBI Taxonomy" id="289476"/>
    <lineage>
        <taxon>Eukaryota</taxon>
        <taxon>Metazoa</taxon>
        <taxon>Ecdysozoa</taxon>
        <taxon>Nematoda</taxon>
        <taxon>Chromadorea</taxon>
        <taxon>Rhabditida</taxon>
        <taxon>Tylenchina</taxon>
        <taxon>Panagrolaimomorpha</taxon>
        <taxon>Strongyloidoidea</taxon>
        <taxon>Steinernematidae</taxon>
        <taxon>Steinernema</taxon>
    </lineage>
</organism>
<dbReference type="PROSITE" id="PS51681">
    <property type="entry name" value="SAM_MT_NNMT_PNMT_TEMT"/>
    <property type="match status" value="1"/>
</dbReference>
<dbReference type="PANTHER" id="PTHR10867:SF38">
    <property type="entry name" value="NICOTINAMIDE N-METHYLTRANSFERASE"/>
    <property type="match status" value="1"/>
</dbReference>
<dbReference type="GO" id="GO:0008170">
    <property type="term" value="F:N-methyltransferase activity"/>
    <property type="evidence" value="ECO:0007669"/>
    <property type="project" value="TreeGrafter"/>
</dbReference>
<dbReference type="PANTHER" id="PTHR10867">
    <property type="entry name" value="NNMT/PNMT/TEMT FAMILY MEMBER"/>
    <property type="match status" value="1"/>
</dbReference>
<name>A0AA39M1V4_9BILA</name>
<dbReference type="SUPFAM" id="SSF53335">
    <property type="entry name" value="S-adenosyl-L-methionine-dependent methyltransferases"/>
    <property type="match status" value="1"/>
</dbReference>
<evidence type="ECO:0000256" key="3">
    <source>
        <dbReference type="ARBA" id="ARBA00022679"/>
    </source>
</evidence>
<dbReference type="EMBL" id="JAUCMV010000002">
    <property type="protein sequence ID" value="KAK0418561.1"/>
    <property type="molecule type" value="Genomic_DNA"/>
</dbReference>
<accession>A0AA39M1V4</accession>
<dbReference type="AlphaFoldDB" id="A0AA39M1V4"/>
<dbReference type="Pfam" id="PF01234">
    <property type="entry name" value="NNMT_PNMT_TEMT"/>
    <property type="match status" value="1"/>
</dbReference>
<keyword evidence="6" id="KW-1185">Reference proteome</keyword>
<dbReference type="NCBIfam" id="NF041360">
    <property type="entry name" value="GntF_guanitoxin"/>
    <property type="match status" value="1"/>
</dbReference>